<dbReference type="GO" id="GO:0005737">
    <property type="term" value="C:cytoplasm"/>
    <property type="evidence" value="ECO:0007669"/>
    <property type="project" value="InterPro"/>
</dbReference>
<keyword evidence="2" id="KW-0119">Carbohydrate metabolism</keyword>
<proteinExistence type="predicted"/>
<evidence type="ECO:0000313" key="4">
    <source>
        <dbReference type="Proteomes" id="UP000886757"/>
    </source>
</evidence>
<dbReference type="GO" id="GO:0016861">
    <property type="term" value="F:intramolecular oxidoreductase activity, interconverting aldoses and ketoses"/>
    <property type="evidence" value="ECO:0007669"/>
    <property type="project" value="InterPro"/>
</dbReference>
<dbReference type="PANTHER" id="PTHR36120:SF2">
    <property type="entry name" value="FUCOSE ISOMERASE"/>
    <property type="match status" value="1"/>
</dbReference>
<dbReference type="AlphaFoldDB" id="A0A9D1AEX2"/>
<dbReference type="InterPro" id="IPR009015">
    <property type="entry name" value="Fucose_isomerase_N/cen_sf"/>
</dbReference>
<organism evidence="3 4">
    <name type="scientific">Candidatus Choladousia intestinavium</name>
    <dbReference type="NCBI Taxonomy" id="2840727"/>
    <lineage>
        <taxon>Bacteria</taxon>
        <taxon>Bacillati</taxon>
        <taxon>Bacillota</taxon>
        <taxon>Clostridia</taxon>
        <taxon>Lachnospirales</taxon>
        <taxon>Lachnospiraceae</taxon>
        <taxon>Lachnospiraceae incertae sedis</taxon>
        <taxon>Candidatus Choladousia</taxon>
    </lineage>
</organism>
<dbReference type="EMBL" id="DVGK01000156">
    <property type="protein sequence ID" value="HIR14886.1"/>
    <property type="molecule type" value="Genomic_DNA"/>
</dbReference>
<accession>A0A9D1AEX2</accession>
<evidence type="ECO:0000256" key="1">
    <source>
        <dbReference type="ARBA" id="ARBA00023235"/>
    </source>
</evidence>
<evidence type="ECO:0008006" key="5">
    <source>
        <dbReference type="Google" id="ProtNLM"/>
    </source>
</evidence>
<evidence type="ECO:0000313" key="3">
    <source>
        <dbReference type="EMBL" id="HIR14886.1"/>
    </source>
</evidence>
<comment type="caution">
    <text evidence="3">The sequence shown here is derived from an EMBL/GenBank/DDBJ whole genome shotgun (WGS) entry which is preliminary data.</text>
</comment>
<name>A0A9D1AEX2_9FIRM</name>
<keyword evidence="1" id="KW-0413">Isomerase</keyword>
<sequence>MKANVYYIASGNKSGDVMNPKNEQFVKELSQKSGVEMSYTSLEELKEGELNLVFIGGGGTEGMFLEVFDKLPSPILLLTTGENNSLAASMEILSFLRQKQVPGEIIHGSLEDMSRRIQILARVFQTRKRIHGLRVGCVGEPSDWLISSGVDGEASKEKNGIEIIKIPMQEMFDEIAKKSYVANEYTKMISDTGYKPEEVEKALEIYGALKRICEKYRLDSVTIRCFDLLGPVGSTGCAALAVLNAEGIYAGCEGDIPSLIAMTVLGELSGQPVFMANPSRILSDKKEIIFAHCTLPITMPLTFRCMTHYESDLGVAFQGDLKEGPVTVFKCSGLLDQYFVAGGELVENLHEANLCRTQLKLRLKEGLDYFTTRSIGNHHLICLGDYTEVVKEFFRWMNA</sequence>
<dbReference type="GO" id="GO:0005996">
    <property type="term" value="P:monosaccharide metabolic process"/>
    <property type="evidence" value="ECO:0007669"/>
    <property type="project" value="InterPro"/>
</dbReference>
<reference evidence="3" key="1">
    <citation type="submission" date="2020-10" db="EMBL/GenBank/DDBJ databases">
        <authorList>
            <person name="Gilroy R."/>
        </authorList>
    </citation>
    <scope>NUCLEOTIDE SEQUENCE</scope>
    <source>
        <strain evidence="3">ChiSjej4B22-8148</strain>
    </source>
</reference>
<dbReference type="SUPFAM" id="SSF53743">
    <property type="entry name" value="FucI/AraA N-terminal and middle domains"/>
    <property type="match status" value="1"/>
</dbReference>
<dbReference type="PANTHER" id="PTHR36120">
    <property type="entry name" value="FUCOSE ISOMERASE"/>
    <property type="match status" value="1"/>
</dbReference>
<gene>
    <name evidence="3" type="ORF">IAB31_13305</name>
</gene>
<evidence type="ECO:0000256" key="2">
    <source>
        <dbReference type="ARBA" id="ARBA00023277"/>
    </source>
</evidence>
<protein>
    <recommendedName>
        <fullName evidence="5">L-fucose isomerase</fullName>
    </recommendedName>
</protein>
<dbReference type="Proteomes" id="UP000886757">
    <property type="component" value="Unassembled WGS sequence"/>
</dbReference>
<reference evidence="3" key="2">
    <citation type="journal article" date="2021" name="PeerJ">
        <title>Extensive microbial diversity within the chicken gut microbiome revealed by metagenomics and culture.</title>
        <authorList>
            <person name="Gilroy R."/>
            <person name="Ravi A."/>
            <person name="Getino M."/>
            <person name="Pursley I."/>
            <person name="Horton D.L."/>
            <person name="Alikhan N.F."/>
            <person name="Baker D."/>
            <person name="Gharbi K."/>
            <person name="Hall N."/>
            <person name="Watson M."/>
            <person name="Adriaenssens E.M."/>
            <person name="Foster-Nyarko E."/>
            <person name="Jarju S."/>
            <person name="Secka A."/>
            <person name="Antonio M."/>
            <person name="Oren A."/>
            <person name="Chaudhuri R.R."/>
            <person name="La Ragione R."/>
            <person name="Hildebrand F."/>
            <person name="Pallen M.J."/>
        </authorList>
    </citation>
    <scope>NUCLEOTIDE SEQUENCE</scope>
    <source>
        <strain evidence="3">ChiSjej4B22-8148</strain>
    </source>
</reference>